<sequence>MFSKFINTAAVATFFLLTGCATQTKMPFSGPDNAAVNADKSVYLMTATIKNIHRTSHQPKAIVMHVEKGEAKESADRINYTMDALAKAETDTPAGSTYYLRMELDKGEYVIRGITGMSSSFPIHGMFFTPIHAKLVPTTPGIFYLGHVEAVARKRNENEFKAGPSIPLIDQAIAGASTSTFDITISDQWASDEASFKSRFPVLNGTTIQKSILPAFDREFAQQWWAAH</sequence>
<dbReference type="Proteomes" id="UP000229897">
    <property type="component" value="Chromosome"/>
</dbReference>
<evidence type="ECO:0000313" key="1">
    <source>
        <dbReference type="EMBL" id="ATQ75058.1"/>
    </source>
</evidence>
<name>A0A2D2DJA8_9BURK</name>
<dbReference type="KEGG" id="mass:CR152_11400"/>
<proteinExistence type="predicted"/>
<dbReference type="PROSITE" id="PS51257">
    <property type="entry name" value="PROKAR_LIPOPROTEIN"/>
    <property type="match status" value="1"/>
</dbReference>
<protein>
    <recommendedName>
        <fullName evidence="3">Lipoprotein</fullName>
    </recommendedName>
</protein>
<evidence type="ECO:0000313" key="2">
    <source>
        <dbReference type="Proteomes" id="UP000229897"/>
    </source>
</evidence>
<accession>A0A2D2DJA8</accession>
<gene>
    <name evidence="1" type="ORF">CR152_11400</name>
</gene>
<organism evidence="1 2">
    <name type="scientific">Massilia violaceinigra</name>
    <dbReference type="NCBI Taxonomy" id="2045208"/>
    <lineage>
        <taxon>Bacteria</taxon>
        <taxon>Pseudomonadati</taxon>
        <taxon>Pseudomonadota</taxon>
        <taxon>Betaproteobacteria</taxon>
        <taxon>Burkholderiales</taxon>
        <taxon>Oxalobacteraceae</taxon>
        <taxon>Telluria group</taxon>
        <taxon>Massilia</taxon>
    </lineage>
</organism>
<evidence type="ECO:0008006" key="3">
    <source>
        <dbReference type="Google" id="ProtNLM"/>
    </source>
</evidence>
<keyword evidence="2" id="KW-1185">Reference proteome</keyword>
<dbReference type="EMBL" id="CP024608">
    <property type="protein sequence ID" value="ATQ75058.1"/>
    <property type="molecule type" value="Genomic_DNA"/>
</dbReference>
<dbReference type="AlphaFoldDB" id="A0A2D2DJA8"/>
<reference evidence="1" key="1">
    <citation type="submission" date="2017-10" db="EMBL/GenBank/DDBJ databases">
        <title>Massilia psychrophilum sp. nov., a novel purple-pigmented bacterium isolated from Tianshan glacier, Xinjiang Municipality, China.</title>
        <authorList>
            <person name="Wang H."/>
        </authorList>
    </citation>
    <scope>NUCLEOTIDE SEQUENCE [LARGE SCALE GENOMIC DNA]</scope>
    <source>
        <strain evidence="1">B2</strain>
    </source>
</reference>